<protein>
    <submittedName>
        <fullName evidence="1">Uncharacterized protein</fullName>
    </submittedName>
</protein>
<evidence type="ECO:0000313" key="1">
    <source>
        <dbReference type="EMBL" id="AOZ06786.1"/>
    </source>
</evidence>
<keyword evidence="2" id="KW-1185">Reference proteome</keyword>
<dbReference type="RefSeq" id="WP_071069970.1">
    <property type="nucleotide sequence ID" value="NZ_CP017754.1"/>
</dbReference>
<reference evidence="1 2" key="1">
    <citation type="submission" date="2016-10" db="EMBL/GenBank/DDBJ databases">
        <title>Complete genome sequences of three Cupriavidus strains isolated from various Malaysian environments.</title>
        <authorList>
            <person name="Abdullah A.A.-A."/>
            <person name="Shafie N.A.H."/>
            <person name="Lau N.S."/>
        </authorList>
    </citation>
    <scope>NUCLEOTIDE SEQUENCE [LARGE SCALE GENOMIC DNA]</scope>
    <source>
        <strain evidence="1 2">USMAA1020</strain>
    </source>
</reference>
<evidence type="ECO:0000313" key="2">
    <source>
        <dbReference type="Proteomes" id="UP000177515"/>
    </source>
</evidence>
<name>A0ABM6F5K3_9BURK</name>
<proteinExistence type="predicted"/>
<dbReference type="Proteomes" id="UP000177515">
    <property type="component" value="Chromosome 1"/>
</dbReference>
<gene>
    <name evidence="1" type="ORF">BKK80_13885</name>
</gene>
<organism evidence="1 2">
    <name type="scientific">Cupriavidus malaysiensis</name>
    <dbReference type="NCBI Taxonomy" id="367825"/>
    <lineage>
        <taxon>Bacteria</taxon>
        <taxon>Pseudomonadati</taxon>
        <taxon>Pseudomonadota</taxon>
        <taxon>Betaproteobacteria</taxon>
        <taxon>Burkholderiales</taxon>
        <taxon>Burkholderiaceae</taxon>
        <taxon>Cupriavidus</taxon>
    </lineage>
</organism>
<sequence>MHTAVADTSIRSYDRMRASGELGRIQQEIMEAIGVWPRDYSLQEICKATGLAINTVSGRVNELRQKLGQLEQAPARPCKVTGRTIRPVRRPHPQGSLF</sequence>
<accession>A0ABM6F5K3</accession>
<dbReference type="EMBL" id="CP017754">
    <property type="protein sequence ID" value="AOZ06786.1"/>
    <property type="molecule type" value="Genomic_DNA"/>
</dbReference>